<dbReference type="InParanoid" id="A0A074YIB0"/>
<dbReference type="EMBL" id="KL584754">
    <property type="protein sequence ID" value="KEQ97548.1"/>
    <property type="molecule type" value="Genomic_DNA"/>
</dbReference>
<reference evidence="2 3" key="1">
    <citation type="journal article" date="2014" name="BMC Genomics">
        <title>Genome sequencing of four Aureobasidium pullulans varieties: biotechnological potential, stress tolerance, and description of new species.</title>
        <authorList>
            <person name="Gostin Ar C."/>
            <person name="Ohm R.A."/>
            <person name="Kogej T."/>
            <person name="Sonjak S."/>
            <person name="Turk M."/>
            <person name="Zajc J."/>
            <person name="Zalar P."/>
            <person name="Grube M."/>
            <person name="Sun H."/>
            <person name="Han J."/>
            <person name="Sharma A."/>
            <person name="Chiniquy J."/>
            <person name="Ngan C.Y."/>
            <person name="Lipzen A."/>
            <person name="Barry K."/>
            <person name="Grigoriev I.V."/>
            <person name="Gunde-Cimerman N."/>
        </authorList>
    </citation>
    <scope>NUCLEOTIDE SEQUENCE [LARGE SCALE GENOMIC DNA]</scope>
    <source>
        <strain evidence="2 3">EXF-2481</strain>
    </source>
</reference>
<proteinExistence type="predicted"/>
<organism evidence="2 3">
    <name type="scientific">Aureobasidium subglaciale (strain EXF-2481)</name>
    <name type="common">Aureobasidium pullulans var. subglaciale</name>
    <dbReference type="NCBI Taxonomy" id="1043005"/>
    <lineage>
        <taxon>Eukaryota</taxon>
        <taxon>Fungi</taxon>
        <taxon>Dikarya</taxon>
        <taxon>Ascomycota</taxon>
        <taxon>Pezizomycotina</taxon>
        <taxon>Dothideomycetes</taxon>
        <taxon>Dothideomycetidae</taxon>
        <taxon>Dothideales</taxon>
        <taxon>Saccotheciaceae</taxon>
        <taxon>Aureobasidium</taxon>
    </lineage>
</organism>
<keyword evidence="3" id="KW-1185">Reference proteome</keyword>
<feature type="region of interest" description="Disordered" evidence="1">
    <location>
        <begin position="1"/>
        <end position="53"/>
    </location>
</feature>
<name>A0A074YIB0_AURSE</name>
<sequence length="53" mass="6068">MRMIHPISTITPNFPPTTPSTANKPGPYKKPHLHLSQTRKYCTQHHNHTPQTP</sequence>
<protein>
    <submittedName>
        <fullName evidence="2">Uncharacterized protein</fullName>
    </submittedName>
</protein>
<feature type="compositionally biased region" description="Basic residues" evidence="1">
    <location>
        <begin position="42"/>
        <end position="53"/>
    </location>
</feature>
<accession>A0A074YIB0</accession>
<gene>
    <name evidence="2" type="ORF">AUEXF2481DRAFT_38066</name>
</gene>
<dbReference type="RefSeq" id="XP_013345921.1">
    <property type="nucleotide sequence ID" value="XM_013490467.1"/>
</dbReference>
<dbReference type="GeneID" id="25366012"/>
<evidence type="ECO:0000313" key="3">
    <source>
        <dbReference type="Proteomes" id="UP000030641"/>
    </source>
</evidence>
<evidence type="ECO:0000256" key="1">
    <source>
        <dbReference type="SAM" id="MobiDB-lite"/>
    </source>
</evidence>
<dbReference type="AlphaFoldDB" id="A0A074YIB0"/>
<dbReference type="Proteomes" id="UP000030641">
    <property type="component" value="Unassembled WGS sequence"/>
</dbReference>
<evidence type="ECO:0000313" key="2">
    <source>
        <dbReference type="EMBL" id="KEQ97548.1"/>
    </source>
</evidence>
<dbReference type="HOGENOM" id="CLU_3068262_0_0_1"/>